<evidence type="ECO:0000313" key="3">
    <source>
        <dbReference type="Proteomes" id="UP000292693"/>
    </source>
</evidence>
<reference evidence="2 3" key="1">
    <citation type="submission" date="2017-12" db="EMBL/GenBank/DDBJ databases">
        <title>Population genomics insights into the ecological differentiation and adaptive evolution in streptomycetes.</title>
        <authorList>
            <person name="Li Y."/>
            <person name="Huang Y."/>
        </authorList>
    </citation>
    <scope>NUCLEOTIDE SEQUENCE [LARGE SCALE GENOMIC DNA]</scope>
    <source>
        <strain evidence="2 3">NBRC 100770</strain>
    </source>
</reference>
<protein>
    <submittedName>
        <fullName evidence="2">Uncharacterized protein</fullName>
    </submittedName>
</protein>
<keyword evidence="1" id="KW-0472">Membrane</keyword>
<organism evidence="2 3">
    <name type="scientific">Streptomyces albidoflavus</name>
    <dbReference type="NCBI Taxonomy" id="1886"/>
    <lineage>
        <taxon>Bacteria</taxon>
        <taxon>Bacillati</taxon>
        <taxon>Actinomycetota</taxon>
        <taxon>Actinomycetes</taxon>
        <taxon>Kitasatosporales</taxon>
        <taxon>Streptomycetaceae</taxon>
        <taxon>Streptomyces</taxon>
        <taxon>Streptomyces albidoflavus group</taxon>
    </lineage>
</organism>
<dbReference type="AlphaFoldDB" id="A0A8G2E2U3"/>
<feature type="transmembrane region" description="Helical" evidence="1">
    <location>
        <begin position="41"/>
        <end position="64"/>
    </location>
</feature>
<proteinExistence type="predicted"/>
<dbReference type="EMBL" id="PKLL01000025">
    <property type="protein sequence ID" value="RZE18508.1"/>
    <property type="molecule type" value="Genomic_DNA"/>
</dbReference>
<dbReference type="Proteomes" id="UP000292693">
    <property type="component" value="Unassembled WGS sequence"/>
</dbReference>
<accession>A0A8G2E2U3</accession>
<sequence>MSFFAFTSLFLPTGVYVLRERPAQEAGARAILRSSGMSDRFITSIAVGWALVGSLSLLICIASLW</sequence>
<keyword evidence="1" id="KW-0812">Transmembrane</keyword>
<evidence type="ECO:0000313" key="2">
    <source>
        <dbReference type="EMBL" id="RZE18508.1"/>
    </source>
</evidence>
<gene>
    <name evidence="2" type="ORF">C0Q92_20585</name>
</gene>
<keyword evidence="1" id="KW-1133">Transmembrane helix</keyword>
<name>A0A8G2E2U3_9ACTN</name>
<comment type="caution">
    <text evidence="2">The sequence shown here is derived from an EMBL/GenBank/DDBJ whole genome shotgun (WGS) entry which is preliminary data.</text>
</comment>
<evidence type="ECO:0000256" key="1">
    <source>
        <dbReference type="SAM" id="Phobius"/>
    </source>
</evidence>